<feature type="compositionally biased region" description="Low complexity" evidence="1">
    <location>
        <begin position="30"/>
        <end position="43"/>
    </location>
</feature>
<proteinExistence type="predicted"/>
<evidence type="ECO:0000313" key="3">
    <source>
        <dbReference type="Proteomes" id="UP000554482"/>
    </source>
</evidence>
<dbReference type="Proteomes" id="UP000554482">
    <property type="component" value="Unassembled WGS sequence"/>
</dbReference>
<feature type="compositionally biased region" description="Polar residues" evidence="1">
    <location>
        <begin position="105"/>
        <end position="117"/>
    </location>
</feature>
<dbReference type="EMBL" id="JABWDY010009097">
    <property type="protein sequence ID" value="KAF5201687.1"/>
    <property type="molecule type" value="Genomic_DNA"/>
</dbReference>
<name>A0A7J6WXP3_THATH</name>
<protein>
    <submittedName>
        <fullName evidence="2">Uncharacterized protein</fullName>
    </submittedName>
</protein>
<comment type="caution">
    <text evidence="2">The sequence shown here is derived from an EMBL/GenBank/DDBJ whole genome shotgun (WGS) entry which is preliminary data.</text>
</comment>
<evidence type="ECO:0000256" key="1">
    <source>
        <dbReference type="SAM" id="MobiDB-lite"/>
    </source>
</evidence>
<accession>A0A7J6WXP3</accession>
<feature type="compositionally biased region" description="Low complexity" evidence="1">
    <location>
        <begin position="87"/>
        <end position="104"/>
    </location>
</feature>
<evidence type="ECO:0000313" key="2">
    <source>
        <dbReference type="EMBL" id="KAF5201687.1"/>
    </source>
</evidence>
<feature type="region of interest" description="Disordered" evidence="1">
    <location>
        <begin position="68"/>
        <end position="199"/>
    </location>
</feature>
<gene>
    <name evidence="2" type="ORF">FRX31_008726</name>
</gene>
<feature type="non-terminal residue" evidence="2">
    <location>
        <position position="199"/>
    </location>
</feature>
<feature type="compositionally biased region" description="Acidic residues" evidence="1">
    <location>
        <begin position="185"/>
        <end position="199"/>
    </location>
</feature>
<keyword evidence="3" id="KW-1185">Reference proteome</keyword>
<organism evidence="2 3">
    <name type="scientific">Thalictrum thalictroides</name>
    <name type="common">Rue-anemone</name>
    <name type="synonym">Anemone thalictroides</name>
    <dbReference type="NCBI Taxonomy" id="46969"/>
    <lineage>
        <taxon>Eukaryota</taxon>
        <taxon>Viridiplantae</taxon>
        <taxon>Streptophyta</taxon>
        <taxon>Embryophyta</taxon>
        <taxon>Tracheophyta</taxon>
        <taxon>Spermatophyta</taxon>
        <taxon>Magnoliopsida</taxon>
        <taxon>Ranunculales</taxon>
        <taxon>Ranunculaceae</taxon>
        <taxon>Thalictroideae</taxon>
        <taxon>Thalictrum</taxon>
    </lineage>
</organism>
<sequence length="199" mass="21365">MITSTGQQVDGTQPMVTPTGKQVEDTQPMPTAQSPTTKSQPSSTPNPPLCTANTFAVLGTLEEEDLQITQHFDAHSTQEGFTNTGINNPIFSTPTNTSSSPLTTQKDPSARTPSNLHNPVPSPVQDRAAITKSLIPNQRNKTSSPYSAGFLDKAFGSDKNPLGYSEPSQVPSQKACKGFINSNTGDDEEDDQEEEQELK</sequence>
<reference evidence="2 3" key="1">
    <citation type="submission" date="2020-06" db="EMBL/GenBank/DDBJ databases">
        <title>Transcriptomic and genomic resources for Thalictrum thalictroides and T. hernandezii: Facilitating candidate gene discovery in an emerging model plant lineage.</title>
        <authorList>
            <person name="Arias T."/>
            <person name="Riano-Pachon D.M."/>
            <person name="Di Stilio V.S."/>
        </authorList>
    </citation>
    <scope>NUCLEOTIDE SEQUENCE [LARGE SCALE GENOMIC DNA]</scope>
    <source>
        <strain evidence="3">cv. WT478/WT964</strain>
        <tissue evidence="2">Leaves</tissue>
    </source>
</reference>
<dbReference type="AlphaFoldDB" id="A0A7J6WXP3"/>
<feature type="region of interest" description="Disordered" evidence="1">
    <location>
        <begin position="1"/>
        <end position="51"/>
    </location>
</feature>
<feature type="compositionally biased region" description="Polar residues" evidence="1">
    <location>
        <begin position="68"/>
        <end position="86"/>
    </location>
</feature>
<feature type="compositionally biased region" description="Polar residues" evidence="1">
    <location>
        <begin position="1"/>
        <end position="20"/>
    </location>
</feature>
<feature type="compositionally biased region" description="Polar residues" evidence="1">
    <location>
        <begin position="134"/>
        <end position="146"/>
    </location>
</feature>